<evidence type="ECO:0000313" key="11">
    <source>
        <dbReference type="EMBL" id="GAA5524568.1"/>
    </source>
</evidence>
<dbReference type="InterPro" id="IPR024167">
    <property type="entry name" value="Cytochrome_c4-like"/>
</dbReference>
<dbReference type="InterPro" id="IPR050597">
    <property type="entry name" value="Cytochrome_c_Oxidase_Subunit"/>
</dbReference>
<keyword evidence="7 8" id="KW-0408">Iron</keyword>
<keyword evidence="5" id="KW-0574">Periplasm</keyword>
<keyword evidence="3 8" id="KW-0349">Heme</keyword>
<keyword evidence="12" id="KW-1185">Reference proteome</keyword>
<evidence type="ECO:0000256" key="7">
    <source>
        <dbReference type="ARBA" id="ARBA00023004"/>
    </source>
</evidence>
<keyword evidence="2" id="KW-0813">Transport</keyword>
<evidence type="ECO:0000256" key="8">
    <source>
        <dbReference type="PROSITE-ProRule" id="PRU00433"/>
    </source>
</evidence>
<organism evidence="11 12">
    <name type="scientific">Microbulbifer aestuariivivens</name>
    <dbReference type="NCBI Taxonomy" id="1908308"/>
    <lineage>
        <taxon>Bacteria</taxon>
        <taxon>Pseudomonadati</taxon>
        <taxon>Pseudomonadota</taxon>
        <taxon>Gammaproteobacteria</taxon>
        <taxon>Cellvibrionales</taxon>
        <taxon>Microbulbiferaceae</taxon>
        <taxon>Microbulbifer</taxon>
    </lineage>
</organism>
<accession>A0ABP9WMY7</accession>
<protein>
    <submittedName>
        <fullName evidence="11">Cytochrome c4</fullName>
    </submittedName>
</protein>
<dbReference type="PANTHER" id="PTHR33751">
    <property type="entry name" value="CBB3-TYPE CYTOCHROME C OXIDASE SUBUNIT FIXP"/>
    <property type="match status" value="1"/>
</dbReference>
<dbReference type="EMBL" id="BAABRT010000007">
    <property type="protein sequence ID" value="GAA5524568.1"/>
    <property type="molecule type" value="Genomic_DNA"/>
</dbReference>
<feature type="signal peptide" evidence="9">
    <location>
        <begin position="1"/>
        <end position="27"/>
    </location>
</feature>
<reference evidence="11 12" key="1">
    <citation type="submission" date="2024-02" db="EMBL/GenBank/DDBJ databases">
        <title>Microbulbifer aestuariivivens NBRC 112533.</title>
        <authorList>
            <person name="Ichikawa N."/>
            <person name="Katano-Makiyama Y."/>
            <person name="Hidaka K."/>
        </authorList>
    </citation>
    <scope>NUCLEOTIDE SEQUENCE [LARGE SCALE GENOMIC DNA]</scope>
    <source>
        <strain evidence="11 12">NBRC 112533</strain>
    </source>
</reference>
<evidence type="ECO:0000256" key="1">
    <source>
        <dbReference type="ARBA" id="ARBA00004418"/>
    </source>
</evidence>
<evidence type="ECO:0000313" key="12">
    <source>
        <dbReference type="Proteomes" id="UP001408594"/>
    </source>
</evidence>
<feature type="chain" id="PRO_5045872770" evidence="9">
    <location>
        <begin position="28"/>
        <end position="221"/>
    </location>
</feature>
<dbReference type="Proteomes" id="UP001408594">
    <property type="component" value="Unassembled WGS sequence"/>
</dbReference>
<evidence type="ECO:0000256" key="5">
    <source>
        <dbReference type="ARBA" id="ARBA00022764"/>
    </source>
</evidence>
<dbReference type="InterPro" id="IPR009056">
    <property type="entry name" value="Cyt_c-like_dom"/>
</dbReference>
<comment type="subcellular location">
    <subcellularLocation>
        <location evidence="1">Periplasm</location>
    </subcellularLocation>
</comment>
<feature type="domain" description="Cytochrome c" evidence="10">
    <location>
        <begin position="128"/>
        <end position="220"/>
    </location>
</feature>
<evidence type="ECO:0000259" key="10">
    <source>
        <dbReference type="PROSITE" id="PS51007"/>
    </source>
</evidence>
<dbReference type="SUPFAM" id="SSF46626">
    <property type="entry name" value="Cytochrome c"/>
    <property type="match status" value="2"/>
</dbReference>
<gene>
    <name evidence="11" type="primary">cc4</name>
    <name evidence="11" type="ORF">Maes01_01125</name>
</gene>
<comment type="caution">
    <text evidence="11">The sequence shown here is derived from an EMBL/GenBank/DDBJ whole genome shotgun (WGS) entry which is preliminary data.</text>
</comment>
<keyword evidence="6" id="KW-0249">Electron transport</keyword>
<name>A0ABP9WMY7_9GAMM</name>
<evidence type="ECO:0000256" key="2">
    <source>
        <dbReference type="ARBA" id="ARBA00022448"/>
    </source>
</evidence>
<keyword evidence="4 8" id="KW-0479">Metal-binding</keyword>
<evidence type="ECO:0000256" key="6">
    <source>
        <dbReference type="ARBA" id="ARBA00022982"/>
    </source>
</evidence>
<proteinExistence type="predicted"/>
<dbReference type="Gene3D" id="1.10.760.10">
    <property type="entry name" value="Cytochrome c-like domain"/>
    <property type="match status" value="2"/>
</dbReference>
<sequence length="221" mass="23001">MNSIVKTSALAFGLLLAAPFAATSAMAAEGDPTAGKAKAATCAACHGADGNSIAPAFPKIAGLGEKYLHKQLMDVKSGEREIPQMIGQLDNLSEQDLRDIAAYFDSQPLQLAGSQPLSVKLNSGETVDGLKLGRKLFRAGNPETGVPACMGCHSPTGKGNAPAGYPRLGGQYAEYLEAQLKAFRAGDRANDGDTRPMRSVAKSLSDAEIKAVSQYMAGLTD</sequence>
<dbReference type="Pfam" id="PF00034">
    <property type="entry name" value="Cytochrom_C"/>
    <property type="match status" value="2"/>
</dbReference>
<evidence type="ECO:0000256" key="9">
    <source>
        <dbReference type="SAM" id="SignalP"/>
    </source>
</evidence>
<dbReference type="InterPro" id="IPR036909">
    <property type="entry name" value="Cyt_c-like_dom_sf"/>
</dbReference>
<keyword evidence="9" id="KW-0732">Signal</keyword>
<dbReference type="PIRSF" id="PIRSF000005">
    <property type="entry name" value="Cytochrome_c4"/>
    <property type="match status" value="1"/>
</dbReference>
<dbReference type="PROSITE" id="PS51007">
    <property type="entry name" value="CYTC"/>
    <property type="match status" value="2"/>
</dbReference>
<dbReference type="PANTHER" id="PTHR33751:SF9">
    <property type="entry name" value="CYTOCHROME C4"/>
    <property type="match status" value="1"/>
</dbReference>
<feature type="domain" description="Cytochrome c" evidence="10">
    <location>
        <begin position="30"/>
        <end position="108"/>
    </location>
</feature>
<dbReference type="RefSeq" id="WP_345549636.1">
    <property type="nucleotide sequence ID" value="NZ_BAABRT010000007.1"/>
</dbReference>
<evidence type="ECO:0000256" key="3">
    <source>
        <dbReference type="ARBA" id="ARBA00022617"/>
    </source>
</evidence>
<evidence type="ECO:0000256" key="4">
    <source>
        <dbReference type="ARBA" id="ARBA00022723"/>
    </source>
</evidence>